<reference evidence="2" key="2">
    <citation type="submission" date="2017-06" db="EMBL/GenBank/DDBJ databases">
        <title>WGS assembly of Brachypodium distachyon.</title>
        <authorList>
            <consortium name="The International Brachypodium Initiative"/>
            <person name="Lucas S."/>
            <person name="Harmon-Smith M."/>
            <person name="Lail K."/>
            <person name="Tice H."/>
            <person name="Grimwood J."/>
            <person name="Bruce D."/>
            <person name="Barry K."/>
            <person name="Shu S."/>
            <person name="Lindquist E."/>
            <person name="Wang M."/>
            <person name="Pitluck S."/>
            <person name="Vogel J.P."/>
            <person name="Garvin D.F."/>
            <person name="Mockler T.C."/>
            <person name="Schmutz J."/>
            <person name="Rokhsar D."/>
            <person name="Bevan M.W."/>
        </authorList>
    </citation>
    <scope>NUCLEOTIDE SEQUENCE</scope>
    <source>
        <strain evidence="2">Bd21</strain>
    </source>
</reference>
<dbReference type="GO" id="GO:0017148">
    <property type="term" value="P:negative regulation of translation"/>
    <property type="evidence" value="ECO:0007669"/>
    <property type="project" value="InterPro"/>
</dbReference>
<accession>A0A2K2CH26</accession>
<proteinExistence type="predicted"/>
<dbReference type="SUPFAM" id="SSF56371">
    <property type="entry name" value="Ribosome inactivating proteins (RIP)"/>
    <property type="match status" value="1"/>
</dbReference>
<dbReference type="Gramene" id="PNT61344">
    <property type="protein sequence ID" value="PNT61344"/>
    <property type="gene ID" value="BRADI_5g14040v3"/>
</dbReference>
<dbReference type="RefSeq" id="XP_024311630.1">
    <property type="nucleotide sequence ID" value="XM_024455862.1"/>
</dbReference>
<dbReference type="InterPro" id="IPR036041">
    <property type="entry name" value="Ribosome-inact_prot_sf"/>
</dbReference>
<keyword evidence="4" id="KW-1185">Reference proteome</keyword>
<feature type="region of interest" description="Disordered" evidence="1">
    <location>
        <begin position="23"/>
        <end position="48"/>
    </location>
</feature>
<protein>
    <submittedName>
        <fullName evidence="2 3">Uncharacterized protein</fullName>
    </submittedName>
</protein>
<evidence type="ECO:0000313" key="4">
    <source>
        <dbReference type="Proteomes" id="UP000008810"/>
    </source>
</evidence>
<dbReference type="RefSeq" id="XP_024311629.1">
    <property type="nucleotide sequence ID" value="XM_024455861.1"/>
</dbReference>
<dbReference type="Proteomes" id="UP000008810">
    <property type="component" value="Chromosome 5"/>
</dbReference>
<name>A0A2K2CH26_BRADI</name>
<dbReference type="RefSeq" id="XP_024311628.1">
    <property type="nucleotide sequence ID" value="XM_024455860.1"/>
</dbReference>
<dbReference type="RefSeq" id="XP_024311626.1">
    <property type="nucleotide sequence ID" value="XM_024455858.1"/>
</dbReference>
<evidence type="ECO:0000256" key="1">
    <source>
        <dbReference type="SAM" id="MobiDB-lite"/>
    </source>
</evidence>
<evidence type="ECO:0000313" key="3">
    <source>
        <dbReference type="EnsemblPlants" id="PNT61344"/>
    </source>
</evidence>
<dbReference type="GO" id="GO:0030598">
    <property type="term" value="F:rRNA N-glycosylase activity"/>
    <property type="evidence" value="ECO:0007669"/>
    <property type="project" value="InterPro"/>
</dbReference>
<dbReference type="RefSeq" id="XP_024311627.1">
    <property type="nucleotide sequence ID" value="XM_024455859.1"/>
</dbReference>
<reference evidence="3" key="3">
    <citation type="submission" date="2018-08" db="UniProtKB">
        <authorList>
            <consortium name="EnsemblPlants"/>
        </authorList>
    </citation>
    <scope>IDENTIFICATION</scope>
    <source>
        <strain evidence="3">cv. Bd21</strain>
    </source>
</reference>
<gene>
    <name evidence="3" type="primary">LOC100832916</name>
    <name evidence="2" type="ORF">BRADI_5g14040v3</name>
</gene>
<dbReference type="RefSeq" id="XP_024311625.1">
    <property type="nucleotide sequence ID" value="XM_024455857.1"/>
</dbReference>
<organism evidence="2">
    <name type="scientific">Brachypodium distachyon</name>
    <name type="common">Purple false brome</name>
    <name type="synonym">Trachynia distachya</name>
    <dbReference type="NCBI Taxonomy" id="15368"/>
    <lineage>
        <taxon>Eukaryota</taxon>
        <taxon>Viridiplantae</taxon>
        <taxon>Streptophyta</taxon>
        <taxon>Embryophyta</taxon>
        <taxon>Tracheophyta</taxon>
        <taxon>Spermatophyta</taxon>
        <taxon>Magnoliopsida</taxon>
        <taxon>Liliopsida</taxon>
        <taxon>Poales</taxon>
        <taxon>Poaceae</taxon>
        <taxon>BOP clade</taxon>
        <taxon>Pooideae</taxon>
        <taxon>Stipodae</taxon>
        <taxon>Brachypodieae</taxon>
        <taxon>Brachypodium</taxon>
    </lineage>
</organism>
<evidence type="ECO:0000313" key="2">
    <source>
        <dbReference type="EMBL" id="PNT61344.1"/>
    </source>
</evidence>
<reference evidence="2 3" key="1">
    <citation type="journal article" date="2010" name="Nature">
        <title>Genome sequencing and analysis of the model grass Brachypodium distachyon.</title>
        <authorList>
            <consortium name="International Brachypodium Initiative"/>
        </authorList>
    </citation>
    <scope>NUCLEOTIDE SEQUENCE [LARGE SCALE GENOMIC DNA]</scope>
    <source>
        <strain evidence="2">Bd21</strain>
        <strain evidence="3">cv. Bd21</strain>
    </source>
</reference>
<dbReference type="ExpressionAtlas" id="A0A2K2CH26">
    <property type="expression patterns" value="baseline"/>
</dbReference>
<sequence>MGDMSMNANDVFWLYIGDGCLQGPSDDSEPEQKELVATTSSMAPRRHDRGLVKAKKEAMAAARSNVNTIRIRPFEDIPRYPEAIPNDLTAEQAAQLHLPADSKEQNLTNPWLPSDVTAIQLQNLYRQVRARFKQVQTFSYPGNSMEDSSVPVTTPSHEKITYHIITSRDVRPKVGRDHCVPAEGRKYDGPAVTIQLLKEESDNYITAWSVLRNGGNARWFAFHDNVTDLDPQIFGDVTVVKYSGGYTSLHDVNISRHTLPRAIDFLVNFDPDALTTNIGIIIFHSLFVMFGEGQARQSSKIRL</sequence>
<dbReference type="EnsemblPlants" id="PNT61344">
    <property type="protein sequence ID" value="PNT61344"/>
    <property type="gene ID" value="BRADI_5g14040v3"/>
</dbReference>
<dbReference type="GeneID" id="100832916"/>
<dbReference type="EMBL" id="CM000884">
    <property type="protein sequence ID" value="PNT61344.1"/>
    <property type="molecule type" value="Genomic_DNA"/>
</dbReference>
<dbReference type="AlphaFoldDB" id="A0A2K2CH26"/>